<keyword evidence="8" id="KW-1185">Reference proteome</keyword>
<evidence type="ECO:0000256" key="1">
    <source>
        <dbReference type="ARBA" id="ARBA00004141"/>
    </source>
</evidence>
<evidence type="ECO:0000256" key="4">
    <source>
        <dbReference type="ARBA" id="ARBA00023136"/>
    </source>
</evidence>
<dbReference type="AlphaFoldDB" id="A0A1G6HMW8"/>
<dbReference type="EMBL" id="FMYM01000004">
    <property type="protein sequence ID" value="SDB95609.1"/>
    <property type="molecule type" value="Genomic_DNA"/>
</dbReference>
<gene>
    <name evidence="7" type="ORF">SAMN05421737_10486</name>
</gene>
<evidence type="ECO:0000256" key="2">
    <source>
        <dbReference type="ARBA" id="ARBA00022692"/>
    </source>
</evidence>
<proteinExistence type="predicted"/>
<keyword evidence="3 5" id="KW-1133">Transmembrane helix</keyword>
<comment type="subcellular location">
    <subcellularLocation>
        <location evidence="1">Membrane</location>
        <topology evidence="1">Multi-pass membrane protein</topology>
    </subcellularLocation>
</comment>
<evidence type="ECO:0000259" key="6">
    <source>
        <dbReference type="Pfam" id="PF04893"/>
    </source>
</evidence>
<keyword evidence="2 5" id="KW-0812">Transmembrane</keyword>
<feature type="domain" description="Yip1" evidence="6">
    <location>
        <begin position="9"/>
        <end position="184"/>
    </location>
</feature>
<dbReference type="Pfam" id="PF04893">
    <property type="entry name" value="Yip1"/>
    <property type="match status" value="1"/>
</dbReference>
<evidence type="ECO:0000313" key="8">
    <source>
        <dbReference type="Proteomes" id="UP000242662"/>
    </source>
</evidence>
<dbReference type="InterPro" id="IPR006977">
    <property type="entry name" value="Yip1_dom"/>
</dbReference>
<evidence type="ECO:0000313" key="7">
    <source>
        <dbReference type="EMBL" id="SDB95609.1"/>
    </source>
</evidence>
<keyword evidence="4 5" id="KW-0472">Membrane</keyword>
<feature type="transmembrane region" description="Helical" evidence="5">
    <location>
        <begin position="137"/>
        <end position="159"/>
    </location>
</feature>
<protein>
    <submittedName>
        <fullName evidence="7">Yip1 domain-containing protein</fullName>
    </submittedName>
</protein>
<feature type="transmembrane region" description="Helical" evidence="5">
    <location>
        <begin position="99"/>
        <end position="125"/>
    </location>
</feature>
<dbReference type="Proteomes" id="UP000242662">
    <property type="component" value="Unassembled WGS sequence"/>
</dbReference>
<evidence type="ECO:0000256" key="3">
    <source>
        <dbReference type="ARBA" id="ARBA00022989"/>
    </source>
</evidence>
<feature type="transmembrane region" description="Helical" evidence="5">
    <location>
        <begin position="61"/>
        <end position="79"/>
    </location>
</feature>
<evidence type="ECO:0000256" key="5">
    <source>
        <dbReference type="SAM" id="Phobius"/>
    </source>
</evidence>
<dbReference type="RefSeq" id="WP_090775213.1">
    <property type="nucleotide sequence ID" value="NZ_FMYM01000004.1"/>
</dbReference>
<reference evidence="8" key="1">
    <citation type="submission" date="2016-09" db="EMBL/GenBank/DDBJ databases">
        <authorList>
            <person name="Varghese N."/>
            <person name="Submissions S."/>
        </authorList>
    </citation>
    <scope>NUCLEOTIDE SEQUENCE [LARGE SCALE GENOMIC DNA]</scope>
    <source>
        <strain evidence="8">25nlg</strain>
    </source>
</reference>
<organism evidence="7 8">
    <name type="scientific">Shouchella lonarensis</name>
    <dbReference type="NCBI Taxonomy" id="1464122"/>
    <lineage>
        <taxon>Bacteria</taxon>
        <taxon>Bacillati</taxon>
        <taxon>Bacillota</taxon>
        <taxon>Bacilli</taxon>
        <taxon>Bacillales</taxon>
        <taxon>Bacillaceae</taxon>
        <taxon>Shouchella</taxon>
    </lineage>
</organism>
<accession>A0A1G6HMW8</accession>
<dbReference type="GO" id="GO:0016020">
    <property type="term" value="C:membrane"/>
    <property type="evidence" value="ECO:0007669"/>
    <property type="project" value="UniProtKB-SubCell"/>
</dbReference>
<dbReference type="OrthoDB" id="2987623at2"/>
<feature type="transmembrane region" description="Helical" evidence="5">
    <location>
        <begin position="166"/>
        <end position="188"/>
    </location>
</feature>
<name>A0A1G6HMW8_9BACI</name>
<feature type="transmembrane region" description="Helical" evidence="5">
    <location>
        <begin position="32"/>
        <end position="49"/>
    </location>
</feature>
<sequence>MNKNWDSWWRVWVSPRLVTRQELAKADSRDRAIAVILLATLGMMVNYIVPRVDSMTFEAEIGRAFVGGLVSGPATLYLYPKALKWVGSWLGGKGRERDLGLAFINGYCKPAIVTGVIFIPIMLIAGVNELISMLLGGLYYLVILPWIIVIHLHTIAVAHKFSVWKALGALAIVMTPLFILLFVFIFFLNTMY</sequence>